<dbReference type="OrthoDB" id="686384at2759"/>
<accession>A0A7D8UK11</accession>
<name>A0A7D8UK11_9HELO</name>
<organism evidence="1 2">
    <name type="scientific">Lachnellula cervina</name>
    <dbReference type="NCBI Taxonomy" id="1316786"/>
    <lineage>
        <taxon>Eukaryota</taxon>
        <taxon>Fungi</taxon>
        <taxon>Dikarya</taxon>
        <taxon>Ascomycota</taxon>
        <taxon>Pezizomycotina</taxon>
        <taxon>Leotiomycetes</taxon>
        <taxon>Helotiales</taxon>
        <taxon>Lachnaceae</taxon>
        <taxon>Lachnellula</taxon>
    </lineage>
</organism>
<dbReference type="Proteomes" id="UP000481288">
    <property type="component" value="Unassembled WGS sequence"/>
</dbReference>
<keyword evidence="2" id="KW-1185">Reference proteome</keyword>
<gene>
    <name evidence="1" type="ORF">LCER1_G006849</name>
</gene>
<protein>
    <submittedName>
        <fullName evidence="1">Uncharacterized protein</fullName>
    </submittedName>
</protein>
<sequence length="145" mass="16157">MSSTIRLATESLALVRPEKKLIQESLMDLFAVVDADVVQSVTAVQKELLTTTGNREMTGKENAIVHSLLNDLIACKQQAEQLGQEFPFERGLSRIHKMEGMPTIASSQQVHEFILPPGYIQEARPNLIEHIKLGKSTVPRMFMGL</sequence>
<evidence type="ECO:0000313" key="2">
    <source>
        <dbReference type="Proteomes" id="UP000481288"/>
    </source>
</evidence>
<comment type="caution">
    <text evidence="1">The sequence shown here is derived from an EMBL/GenBank/DDBJ whole genome shotgun (WGS) entry which is preliminary data.</text>
</comment>
<dbReference type="EMBL" id="QGMG01000964">
    <property type="protein sequence ID" value="TVY50926.1"/>
    <property type="molecule type" value="Genomic_DNA"/>
</dbReference>
<evidence type="ECO:0000313" key="1">
    <source>
        <dbReference type="EMBL" id="TVY50926.1"/>
    </source>
</evidence>
<proteinExistence type="predicted"/>
<reference evidence="1 2" key="1">
    <citation type="submission" date="2018-05" db="EMBL/GenBank/DDBJ databases">
        <title>Whole genome sequencing for identification of molecular markers to develop diagnostic detection tools for the regulated plant pathogen Lachnellula willkommii.</title>
        <authorList>
            <person name="Giroux E."/>
            <person name="Bilodeau G."/>
        </authorList>
    </citation>
    <scope>NUCLEOTIDE SEQUENCE [LARGE SCALE GENOMIC DNA]</scope>
    <source>
        <strain evidence="1 2">CBS 625.97</strain>
    </source>
</reference>
<dbReference type="AlphaFoldDB" id="A0A7D8UK11"/>